<organism evidence="2 3">
    <name type="scientific">Antarcticimicrobium sediminis</name>
    <dbReference type="NCBI Taxonomy" id="2546227"/>
    <lineage>
        <taxon>Bacteria</taxon>
        <taxon>Pseudomonadati</taxon>
        <taxon>Pseudomonadota</taxon>
        <taxon>Alphaproteobacteria</taxon>
        <taxon>Rhodobacterales</taxon>
        <taxon>Paracoccaceae</taxon>
        <taxon>Antarcticimicrobium</taxon>
    </lineage>
</organism>
<dbReference type="Proteomes" id="UP000294662">
    <property type="component" value="Unassembled WGS sequence"/>
</dbReference>
<evidence type="ECO:0000313" key="3">
    <source>
        <dbReference type="Proteomes" id="UP000294662"/>
    </source>
</evidence>
<reference evidence="2 3" key="1">
    <citation type="submission" date="2019-03" db="EMBL/GenBank/DDBJ databases">
        <authorList>
            <person name="Zhang S."/>
        </authorList>
    </citation>
    <scope>NUCLEOTIDE SEQUENCE [LARGE SCALE GENOMIC DNA]</scope>
    <source>
        <strain evidence="2 3">S4J41</strain>
    </source>
</reference>
<gene>
    <name evidence="2" type="ORF">E1B25_06870</name>
</gene>
<comment type="caution">
    <text evidence="2">The sequence shown here is derived from an EMBL/GenBank/DDBJ whole genome shotgun (WGS) entry which is preliminary data.</text>
</comment>
<sequence length="65" mass="7239">MRDFATLILLTFCARSGAFNQRFSSHPQHIGAGLSVNLADPARDRACTNPPPVTRICKSDKVRRR</sequence>
<dbReference type="EMBL" id="SMFP01000003">
    <property type="protein sequence ID" value="TDE39765.1"/>
    <property type="molecule type" value="Genomic_DNA"/>
</dbReference>
<proteinExistence type="predicted"/>
<evidence type="ECO:0000313" key="2">
    <source>
        <dbReference type="EMBL" id="TDE39765.1"/>
    </source>
</evidence>
<dbReference type="AlphaFoldDB" id="A0A4R5EXL7"/>
<keyword evidence="3" id="KW-1185">Reference proteome</keyword>
<protein>
    <submittedName>
        <fullName evidence="2">Uncharacterized protein</fullName>
    </submittedName>
</protein>
<evidence type="ECO:0000256" key="1">
    <source>
        <dbReference type="SAM" id="MobiDB-lite"/>
    </source>
</evidence>
<name>A0A4R5EXL7_9RHOB</name>
<accession>A0A4R5EXL7</accession>
<feature type="region of interest" description="Disordered" evidence="1">
    <location>
        <begin position="43"/>
        <end position="65"/>
    </location>
</feature>